<dbReference type="CDD" id="cd05381">
    <property type="entry name" value="CAP_PR-1"/>
    <property type="match status" value="1"/>
</dbReference>
<dbReference type="AlphaFoldDB" id="A0AAD5IZI7"/>
<dbReference type="PRINTS" id="PR00837">
    <property type="entry name" value="V5TPXLIKE"/>
</dbReference>
<feature type="domain" description="SCP" evidence="4">
    <location>
        <begin position="92"/>
        <end position="224"/>
    </location>
</feature>
<dbReference type="PROSITE" id="PS01010">
    <property type="entry name" value="CRISP_2"/>
    <property type="match status" value="1"/>
</dbReference>
<feature type="chain" id="PRO_5042057480" description="SCP domain-containing protein" evidence="3">
    <location>
        <begin position="28"/>
        <end position="243"/>
    </location>
</feature>
<dbReference type="PRINTS" id="PR00838">
    <property type="entry name" value="V5ALLERGEN"/>
</dbReference>
<keyword evidence="2" id="KW-0611">Plant defense</keyword>
<dbReference type="FunFam" id="3.40.33.10:FF:000004">
    <property type="entry name" value="CAP, cysteine-rich secretory protein, antigen 5"/>
    <property type="match status" value="1"/>
</dbReference>
<evidence type="ECO:0000313" key="6">
    <source>
        <dbReference type="Proteomes" id="UP001064489"/>
    </source>
</evidence>
<dbReference type="Pfam" id="PF00188">
    <property type="entry name" value="CAP"/>
    <property type="match status" value="1"/>
</dbReference>
<evidence type="ECO:0000256" key="1">
    <source>
        <dbReference type="ARBA" id="ARBA00003143"/>
    </source>
</evidence>
<dbReference type="InterPro" id="IPR014044">
    <property type="entry name" value="CAP_dom"/>
</dbReference>
<sequence length="243" mass="27073">MSTTRIPPTATVLLSSLLFIFLSVAAASPLLTDGGHGYSTRNRGLRSSSSSRLSFHRSFRYKYRYRYNYTAPSLGGSSSKLPGGGGRRRAKKLAREFLNAHNRVRFAKGQPPLKWDAKLARTARRWGDELRNDCEMRHSSSPYGENLFWGGRDHWTPTEVVKSWAKEQDYYHVRSNGCDAGQMCGHYTQIVWRSTAKIGCARQKCTGGGLLVICNYDPPGNYINENPFGLLPTGAGTDKSNPS</sequence>
<evidence type="ECO:0000256" key="2">
    <source>
        <dbReference type="ARBA" id="ARBA00023265"/>
    </source>
</evidence>
<dbReference type="InterPro" id="IPR001283">
    <property type="entry name" value="CRISP-related"/>
</dbReference>
<accession>A0AAD5IZI7</accession>
<keyword evidence="2" id="KW-0568">Pathogenesis-related protein</keyword>
<dbReference type="GO" id="GO:0005576">
    <property type="term" value="C:extracellular region"/>
    <property type="evidence" value="ECO:0007669"/>
    <property type="project" value="InterPro"/>
</dbReference>
<dbReference type="InterPro" id="IPR002413">
    <property type="entry name" value="V5_allergen-like"/>
</dbReference>
<dbReference type="SUPFAM" id="SSF55797">
    <property type="entry name" value="PR-1-like"/>
    <property type="match status" value="1"/>
</dbReference>
<dbReference type="PANTHER" id="PTHR10334">
    <property type="entry name" value="CYSTEINE-RICH SECRETORY PROTEIN-RELATED"/>
    <property type="match status" value="1"/>
</dbReference>
<comment type="function">
    <text evidence="1">Probably involved in the defense reaction of plants against pathogens.</text>
</comment>
<dbReference type="InterPro" id="IPR018244">
    <property type="entry name" value="Allrgn_V5/Tpx1_CS"/>
</dbReference>
<keyword evidence="3" id="KW-0732">Signal</keyword>
<dbReference type="SMART" id="SM00198">
    <property type="entry name" value="SCP"/>
    <property type="match status" value="1"/>
</dbReference>
<protein>
    <recommendedName>
        <fullName evidence="4">SCP domain-containing protein</fullName>
    </recommendedName>
</protein>
<organism evidence="5 6">
    <name type="scientific">Acer negundo</name>
    <name type="common">Box elder</name>
    <dbReference type="NCBI Taxonomy" id="4023"/>
    <lineage>
        <taxon>Eukaryota</taxon>
        <taxon>Viridiplantae</taxon>
        <taxon>Streptophyta</taxon>
        <taxon>Embryophyta</taxon>
        <taxon>Tracheophyta</taxon>
        <taxon>Spermatophyta</taxon>
        <taxon>Magnoliopsida</taxon>
        <taxon>eudicotyledons</taxon>
        <taxon>Gunneridae</taxon>
        <taxon>Pentapetalae</taxon>
        <taxon>rosids</taxon>
        <taxon>malvids</taxon>
        <taxon>Sapindales</taxon>
        <taxon>Sapindaceae</taxon>
        <taxon>Hippocastanoideae</taxon>
        <taxon>Acereae</taxon>
        <taxon>Acer</taxon>
    </lineage>
</organism>
<proteinExistence type="predicted"/>
<gene>
    <name evidence="5" type="ORF">LWI28_011254</name>
</gene>
<name>A0AAD5IZI7_ACENE</name>
<evidence type="ECO:0000256" key="3">
    <source>
        <dbReference type="SAM" id="SignalP"/>
    </source>
</evidence>
<dbReference type="Gene3D" id="3.40.33.10">
    <property type="entry name" value="CAP"/>
    <property type="match status" value="1"/>
</dbReference>
<reference evidence="5" key="2">
    <citation type="submission" date="2023-02" db="EMBL/GenBank/DDBJ databases">
        <authorList>
            <person name="Swenson N.G."/>
            <person name="Wegrzyn J.L."/>
            <person name="Mcevoy S.L."/>
        </authorList>
    </citation>
    <scope>NUCLEOTIDE SEQUENCE</scope>
    <source>
        <strain evidence="5">91603</strain>
        <tissue evidence="5">Leaf</tissue>
    </source>
</reference>
<evidence type="ECO:0000259" key="4">
    <source>
        <dbReference type="SMART" id="SM00198"/>
    </source>
</evidence>
<keyword evidence="6" id="KW-1185">Reference proteome</keyword>
<comment type="caution">
    <text evidence="5">The sequence shown here is derived from an EMBL/GenBank/DDBJ whole genome shotgun (WGS) entry which is preliminary data.</text>
</comment>
<feature type="signal peptide" evidence="3">
    <location>
        <begin position="1"/>
        <end position="27"/>
    </location>
</feature>
<reference evidence="5" key="1">
    <citation type="journal article" date="2022" name="Plant J.">
        <title>Strategies of tolerance reflected in two North American maple genomes.</title>
        <authorList>
            <person name="McEvoy S.L."/>
            <person name="Sezen U.U."/>
            <person name="Trouern-Trend A."/>
            <person name="McMahon S.M."/>
            <person name="Schaberg P.G."/>
            <person name="Yang J."/>
            <person name="Wegrzyn J.L."/>
            <person name="Swenson N.G."/>
        </authorList>
    </citation>
    <scope>NUCLEOTIDE SEQUENCE</scope>
    <source>
        <strain evidence="5">91603</strain>
    </source>
</reference>
<dbReference type="EMBL" id="JAJSOW010000101">
    <property type="protein sequence ID" value="KAI9181083.1"/>
    <property type="molecule type" value="Genomic_DNA"/>
</dbReference>
<dbReference type="Proteomes" id="UP001064489">
    <property type="component" value="Chromosome 4"/>
</dbReference>
<dbReference type="InterPro" id="IPR035940">
    <property type="entry name" value="CAP_sf"/>
</dbReference>
<dbReference type="PROSITE" id="PS01009">
    <property type="entry name" value="CRISP_1"/>
    <property type="match status" value="1"/>
</dbReference>
<evidence type="ECO:0000313" key="5">
    <source>
        <dbReference type="EMBL" id="KAI9181083.1"/>
    </source>
</evidence>